<keyword evidence="4" id="KW-1185">Reference proteome</keyword>
<dbReference type="EnsemblMetazoa" id="AALFPA23_001926.R1436">
    <property type="protein sequence ID" value="AALFPA23_001926.P1436"/>
    <property type="gene ID" value="AALFPA23_001926"/>
</dbReference>
<dbReference type="InterPro" id="IPR050863">
    <property type="entry name" value="CenT-Element_Derived"/>
</dbReference>
<dbReference type="GeneID" id="134291401"/>
<name>A0ABM1XQM0_AEDAL</name>
<dbReference type="RefSeq" id="XP_062715093.1">
    <property type="nucleotide sequence ID" value="XM_062859109.1"/>
</dbReference>
<organism evidence="3 4">
    <name type="scientific">Aedes albopictus</name>
    <name type="common">Asian tiger mosquito</name>
    <name type="synonym">Stegomyia albopicta</name>
    <dbReference type="NCBI Taxonomy" id="7160"/>
    <lineage>
        <taxon>Eukaryota</taxon>
        <taxon>Metazoa</taxon>
        <taxon>Ecdysozoa</taxon>
        <taxon>Arthropoda</taxon>
        <taxon>Hexapoda</taxon>
        <taxon>Insecta</taxon>
        <taxon>Pterygota</taxon>
        <taxon>Neoptera</taxon>
        <taxon>Endopterygota</taxon>
        <taxon>Diptera</taxon>
        <taxon>Nematocera</taxon>
        <taxon>Culicoidea</taxon>
        <taxon>Culicidae</taxon>
        <taxon>Culicinae</taxon>
        <taxon>Aedini</taxon>
        <taxon>Aedes</taxon>
        <taxon>Stegomyia</taxon>
    </lineage>
</organism>
<evidence type="ECO:0000256" key="1">
    <source>
        <dbReference type="SAM" id="MobiDB-lite"/>
    </source>
</evidence>
<dbReference type="Proteomes" id="UP000069940">
    <property type="component" value="Unassembled WGS sequence"/>
</dbReference>
<protein>
    <recommendedName>
        <fullName evidence="2">DDE-1 domain-containing protein</fullName>
    </recommendedName>
</protein>
<dbReference type="InterPro" id="IPR004875">
    <property type="entry name" value="DDE_SF_endonuclease_dom"/>
</dbReference>
<dbReference type="PANTHER" id="PTHR19303">
    <property type="entry name" value="TRANSPOSON"/>
    <property type="match status" value="1"/>
</dbReference>
<evidence type="ECO:0000313" key="4">
    <source>
        <dbReference type="Proteomes" id="UP000069940"/>
    </source>
</evidence>
<feature type="region of interest" description="Disordered" evidence="1">
    <location>
        <begin position="233"/>
        <end position="285"/>
    </location>
</feature>
<dbReference type="PANTHER" id="PTHR19303:SF74">
    <property type="entry name" value="POGO TRANSPOSABLE ELEMENT WITH KRAB DOMAIN"/>
    <property type="match status" value="1"/>
</dbReference>
<reference evidence="4" key="1">
    <citation type="journal article" date="2015" name="Proc. Natl. Acad. Sci. U.S.A.">
        <title>Genome sequence of the Asian Tiger mosquito, Aedes albopictus, reveals insights into its biology, genetics, and evolution.</title>
        <authorList>
            <person name="Chen X.G."/>
            <person name="Jiang X."/>
            <person name="Gu J."/>
            <person name="Xu M."/>
            <person name="Wu Y."/>
            <person name="Deng Y."/>
            <person name="Zhang C."/>
            <person name="Bonizzoni M."/>
            <person name="Dermauw W."/>
            <person name="Vontas J."/>
            <person name="Armbruster P."/>
            <person name="Huang X."/>
            <person name="Yang Y."/>
            <person name="Zhang H."/>
            <person name="He W."/>
            <person name="Peng H."/>
            <person name="Liu Y."/>
            <person name="Wu K."/>
            <person name="Chen J."/>
            <person name="Lirakis M."/>
            <person name="Topalis P."/>
            <person name="Van Leeuwen T."/>
            <person name="Hall A.B."/>
            <person name="Jiang X."/>
            <person name="Thorpe C."/>
            <person name="Mueller R.L."/>
            <person name="Sun C."/>
            <person name="Waterhouse R.M."/>
            <person name="Yan G."/>
            <person name="Tu Z.J."/>
            <person name="Fang X."/>
            <person name="James A.A."/>
        </authorList>
    </citation>
    <scope>NUCLEOTIDE SEQUENCE [LARGE SCALE GENOMIC DNA]</scope>
    <source>
        <strain evidence="4">Foshan</strain>
    </source>
</reference>
<evidence type="ECO:0000259" key="2">
    <source>
        <dbReference type="Pfam" id="PF03184"/>
    </source>
</evidence>
<reference evidence="3" key="2">
    <citation type="submission" date="2025-05" db="UniProtKB">
        <authorList>
            <consortium name="EnsemblMetazoa"/>
        </authorList>
    </citation>
    <scope>IDENTIFICATION</scope>
    <source>
        <strain evidence="3">Foshan</strain>
    </source>
</reference>
<sequence length="414" mass="45809">MCMSATGHFVPPFVIFPRVRMTDRLKQGAPPGTAFWCNPSGWMTADGFNKWFEHFIRHTKPSAEDPVLLILDGHSSHTKNLEFVDRAKESNVHVLRLPPHCSHKLQPLDVSFMGPFKTYFSQSIERYLKDKPGEVVTLNEMSSLLATAYHRTARAEVAINGFRKTGIVPFNRFTFADKDFAPANVTDIELQDTTVNSATDPEDVVPLIEPGAMASITATSTTTRSPPLMTTLSETATFPSFPDSDDEGPFYGFGSNTSATDSSTKTQTPPQIASQSETEDLQSSLGTKLSLATDKEGCFTVSPFSLRPLPKSTHRKAMSKRKTEKASILTASPNRQVLKTLHANKEIKQIQKIERSSKTQSDKGRKHKKRNIENVPQDTLCCLCGDQFSSSSDGEGWNQCHSWIHGCDGNMCPC</sequence>
<accession>A0ABM1XQM0</accession>
<proteinExistence type="predicted"/>
<feature type="domain" description="DDE-1" evidence="2">
    <location>
        <begin position="2"/>
        <end position="132"/>
    </location>
</feature>
<dbReference type="Pfam" id="PF03184">
    <property type="entry name" value="DDE_1"/>
    <property type="match status" value="1"/>
</dbReference>
<feature type="compositionally biased region" description="Polar residues" evidence="1">
    <location>
        <begin position="254"/>
        <end position="285"/>
    </location>
</feature>
<evidence type="ECO:0000313" key="3">
    <source>
        <dbReference type="EnsemblMetazoa" id="AALFPA23_001926.P1436"/>
    </source>
</evidence>